<dbReference type="Gene3D" id="3.40.50.1820">
    <property type="entry name" value="alpha/beta hydrolase"/>
    <property type="match status" value="1"/>
</dbReference>
<dbReference type="PIRSF" id="PIRSF033909">
    <property type="entry name" value="UCP033909"/>
    <property type="match status" value="1"/>
</dbReference>
<dbReference type="RefSeq" id="WP_306409626.1">
    <property type="nucleotide sequence ID" value="NZ_JANFPI010000001.1"/>
</dbReference>
<dbReference type="SUPFAM" id="SSF53474">
    <property type="entry name" value="alpha/beta-Hydrolases"/>
    <property type="match status" value="1"/>
</dbReference>
<organism evidence="1 2">
    <name type="scientific">Ectorhizobium quercum</name>
    <dbReference type="NCBI Taxonomy" id="2965071"/>
    <lineage>
        <taxon>Bacteria</taxon>
        <taxon>Pseudomonadati</taxon>
        <taxon>Pseudomonadota</taxon>
        <taxon>Alphaproteobacteria</taxon>
        <taxon>Hyphomicrobiales</taxon>
        <taxon>Rhizobiaceae</taxon>
        <taxon>Ectorhizobium</taxon>
    </lineage>
</organism>
<accession>A0AAE3STN3</accession>
<name>A0AAE3STN3_9HYPH</name>
<dbReference type="GO" id="GO:0016787">
    <property type="term" value="F:hydrolase activity"/>
    <property type="evidence" value="ECO:0007669"/>
    <property type="project" value="UniProtKB-KW"/>
</dbReference>
<dbReference type="Proteomes" id="UP001208771">
    <property type="component" value="Unassembled WGS sequence"/>
</dbReference>
<dbReference type="InterPro" id="IPR014586">
    <property type="entry name" value="UCP033909"/>
</dbReference>
<reference evidence="1" key="1">
    <citation type="submission" date="2022-07" db="EMBL/GenBank/DDBJ databases">
        <title>Ectorhizobium quercum gen.nov., sp. nov.</title>
        <authorList>
            <person name="Ma T."/>
            <person name="Li Y."/>
        </authorList>
    </citation>
    <scope>NUCLEOTIDE SEQUENCE</scope>
    <source>
        <strain evidence="1">BDR2-2</strain>
    </source>
</reference>
<proteinExistence type="predicted"/>
<dbReference type="EMBL" id="JANFPI010000001">
    <property type="protein sequence ID" value="MCX8995858.1"/>
    <property type="molecule type" value="Genomic_DNA"/>
</dbReference>
<dbReference type="InterPro" id="IPR029058">
    <property type="entry name" value="AB_hydrolase_fold"/>
</dbReference>
<dbReference type="InterPro" id="IPR010297">
    <property type="entry name" value="DUF900_hydrolase"/>
</dbReference>
<gene>
    <name evidence="1" type="ORF">NOF55_01925</name>
</gene>
<dbReference type="PANTHER" id="PTHR36513">
    <property type="entry name" value="ABC TRANSMEMBRANE TYPE-1 DOMAIN-CONTAINING PROTEIN"/>
    <property type="match status" value="1"/>
</dbReference>
<evidence type="ECO:0000313" key="1">
    <source>
        <dbReference type="EMBL" id="MCX8995858.1"/>
    </source>
</evidence>
<dbReference type="Pfam" id="PF05990">
    <property type="entry name" value="DUF900"/>
    <property type="match status" value="1"/>
</dbReference>
<dbReference type="AlphaFoldDB" id="A0AAE3STN3"/>
<sequence length="434" mass="46391">MTATNGGSNFRCLERTARVVAVLALTLLVASCGGRPIGVMTPEAAAETVPGASKVNLLVATTRAPAENPAVLFSGERGTGLAISAVTISIPPESHRTVGQVQWPKKLPADPRTSFTTVSVKPMLTAPQAQEWMHGSLRKGHRVMVFVHGFNNRYEDAVYRFAQIVHDSKADVAPVIFTWPSRASIFDYNYDKESTNFSRDSLEELLKSLADDPSVEEITVMAHSMGTWLAMESLRQMAIRDKRVAAKIGNVILAAPDLDVDVFGRQLAEIGPQGPHFTIFTSQDDRALLVSRRISGNVDRLGQIDPGAEPYRSALERLGITVIDLTKMKSGDSLNHGKFAESPEVVQLIGTRLAAGQTVTDSDVGLGEALGSVAIGAANTVGQAASVAVSTPIAVFDANTRRNYGGQWQRVTGSVGATVGSFGAPLELLTNENR</sequence>
<comment type="caution">
    <text evidence="1">The sequence shown here is derived from an EMBL/GenBank/DDBJ whole genome shotgun (WGS) entry which is preliminary data.</text>
</comment>
<keyword evidence="2" id="KW-1185">Reference proteome</keyword>
<evidence type="ECO:0000313" key="2">
    <source>
        <dbReference type="Proteomes" id="UP001208771"/>
    </source>
</evidence>
<dbReference type="PANTHER" id="PTHR36513:SF1">
    <property type="entry name" value="TRANSMEMBRANE PROTEIN"/>
    <property type="match status" value="1"/>
</dbReference>
<keyword evidence="1" id="KW-0378">Hydrolase</keyword>
<protein>
    <submittedName>
        <fullName evidence="1">Alpha/beta hydrolase</fullName>
    </submittedName>
</protein>